<comment type="caution">
    <text evidence="2">The sequence shown here is derived from an EMBL/GenBank/DDBJ whole genome shotgun (WGS) entry which is preliminary data.</text>
</comment>
<reference evidence="3" key="1">
    <citation type="journal article" date="2006" name="Proc. Natl. Acad. Sci. U.S.A.">
        <title>Genome analysis of the smallest free-living eukaryote Ostreococcus tauri unveils many unique features.</title>
        <authorList>
            <person name="Derelle E."/>
            <person name="Ferraz C."/>
            <person name="Rombauts S."/>
            <person name="Rouze P."/>
            <person name="Worden A.Z."/>
            <person name="Robbens S."/>
            <person name="Partensky F."/>
            <person name="Degroeve S."/>
            <person name="Echeynie S."/>
            <person name="Cooke R."/>
            <person name="Saeys Y."/>
            <person name="Wuyts J."/>
            <person name="Jabbari K."/>
            <person name="Bowler C."/>
            <person name="Panaud O."/>
            <person name="Piegu B."/>
            <person name="Ball S.G."/>
            <person name="Ral J.-P."/>
            <person name="Bouget F.-Y."/>
            <person name="Piganeau G."/>
            <person name="De Baets B."/>
            <person name="Picard A."/>
            <person name="Delseny M."/>
            <person name="Demaille J."/>
            <person name="Van de Peer Y."/>
            <person name="Moreau H."/>
        </authorList>
    </citation>
    <scope>NUCLEOTIDE SEQUENCE [LARGE SCALE GENOMIC DNA]</scope>
    <source>
        <strain evidence="3">OTTH 0595 / CCAP 157/2 / RCC745</strain>
    </source>
</reference>
<keyword evidence="1" id="KW-0812">Transmembrane</keyword>
<dbReference type="KEGG" id="ota:OT_ostta06g01740"/>
<keyword evidence="1" id="KW-0472">Membrane</keyword>
<dbReference type="AlphaFoldDB" id="A0A090M255"/>
<accession>A0A090M255</accession>
<sequence length="140" mass="14774">MLRALASSTSARALRCRARAPRSTRALNLSAFDGEKTRKKSKEELRAEAESMEELGVVRAVSGLIGAALGGGLVFVLGAGAVSAVAGGLASALAPGVEARRTSERREALRRELAEENGWGFGARARRRELREEIAALDGN</sequence>
<name>A0A090M255_OSTTA</name>
<evidence type="ECO:0000256" key="1">
    <source>
        <dbReference type="SAM" id="Phobius"/>
    </source>
</evidence>
<evidence type="ECO:0000313" key="3">
    <source>
        <dbReference type="Proteomes" id="UP000009170"/>
    </source>
</evidence>
<feature type="transmembrane region" description="Helical" evidence="1">
    <location>
        <begin position="64"/>
        <end position="97"/>
    </location>
</feature>
<dbReference type="Proteomes" id="UP000009170">
    <property type="component" value="Unassembled WGS sequence"/>
</dbReference>
<organism evidence="2 3">
    <name type="scientific">Ostreococcus tauri</name>
    <name type="common">Marine green alga</name>
    <dbReference type="NCBI Taxonomy" id="70448"/>
    <lineage>
        <taxon>Eukaryota</taxon>
        <taxon>Viridiplantae</taxon>
        <taxon>Chlorophyta</taxon>
        <taxon>Mamiellophyceae</taxon>
        <taxon>Mamiellales</taxon>
        <taxon>Bathycoccaceae</taxon>
        <taxon>Ostreococcus</taxon>
    </lineage>
</organism>
<dbReference type="InParanoid" id="A0A090M255"/>
<dbReference type="EMBL" id="CAID01000006">
    <property type="protein sequence ID" value="CEF98315.1"/>
    <property type="molecule type" value="Genomic_DNA"/>
</dbReference>
<protein>
    <submittedName>
        <fullName evidence="2">Unnamed product</fullName>
    </submittedName>
</protein>
<keyword evidence="1" id="KW-1133">Transmembrane helix</keyword>
<dbReference type="GeneID" id="34945897"/>
<keyword evidence="3" id="KW-1185">Reference proteome</keyword>
<gene>
    <name evidence="2" type="ORF">OT_ostta06g01740</name>
</gene>
<evidence type="ECO:0000313" key="2">
    <source>
        <dbReference type="EMBL" id="CEF98315.1"/>
    </source>
</evidence>
<reference evidence="2 3" key="2">
    <citation type="journal article" date="2014" name="BMC Genomics">
        <title>An improved genome of the model marine alga Ostreococcus tauri unfolds by assessing Illumina de novo assemblies.</title>
        <authorList>
            <person name="Blanc-Mathieu R."/>
            <person name="Verhelst B."/>
            <person name="Derelle E."/>
            <person name="Rombauts S."/>
            <person name="Bouget F.Y."/>
            <person name="Carre I."/>
            <person name="Chateau A."/>
            <person name="Eyre-Walker A."/>
            <person name="Grimsley N."/>
            <person name="Moreau H."/>
            <person name="Piegu B."/>
            <person name="Rivals E."/>
            <person name="Schackwitz W."/>
            <person name="Van de Peer Y."/>
            <person name="Piganeau G."/>
        </authorList>
    </citation>
    <scope>NUCLEOTIDE SEQUENCE [LARGE SCALE GENOMIC DNA]</scope>
    <source>
        <strain evidence="3">OTTH 0595 / CCAP 157/2 / RCC745</strain>
    </source>
</reference>
<dbReference type="RefSeq" id="XP_022839202.1">
    <property type="nucleotide sequence ID" value="XM_022983998.1"/>
</dbReference>
<proteinExistence type="predicted"/>